<comment type="similarity">
    <text evidence="1">Belongs to the glycosyltransferase 2 family.</text>
</comment>
<keyword evidence="2" id="KW-0328">Glycosyltransferase</keyword>
<evidence type="ECO:0000259" key="4">
    <source>
        <dbReference type="Pfam" id="PF00535"/>
    </source>
</evidence>
<dbReference type="Proteomes" id="UP000179233">
    <property type="component" value="Unassembled WGS sequence"/>
</dbReference>
<dbReference type="InterPro" id="IPR001173">
    <property type="entry name" value="Glyco_trans_2-like"/>
</dbReference>
<dbReference type="AlphaFoldDB" id="A0A1G1VTM0"/>
<comment type="caution">
    <text evidence="5">The sequence shown here is derived from an EMBL/GenBank/DDBJ whole genome shotgun (WGS) entry which is preliminary data.</text>
</comment>
<dbReference type="PANTHER" id="PTHR43179">
    <property type="entry name" value="RHAMNOSYLTRANSFERASE WBBL"/>
    <property type="match status" value="1"/>
</dbReference>
<proteinExistence type="inferred from homology"/>
<dbReference type="GO" id="GO:0016757">
    <property type="term" value="F:glycosyltransferase activity"/>
    <property type="evidence" value="ECO:0007669"/>
    <property type="project" value="UniProtKB-KW"/>
</dbReference>
<evidence type="ECO:0000313" key="5">
    <source>
        <dbReference type="EMBL" id="OGY18547.1"/>
    </source>
</evidence>
<dbReference type="SUPFAM" id="SSF53448">
    <property type="entry name" value="Nucleotide-diphospho-sugar transferases"/>
    <property type="match status" value="1"/>
</dbReference>
<dbReference type="InterPro" id="IPR029044">
    <property type="entry name" value="Nucleotide-diphossugar_trans"/>
</dbReference>
<accession>A0A1G1VTM0</accession>
<organism evidence="5 6">
    <name type="scientific">Candidatus Chisholmbacteria bacterium RIFCSPHIGHO2_01_FULL_52_32</name>
    <dbReference type="NCBI Taxonomy" id="1797591"/>
    <lineage>
        <taxon>Bacteria</taxon>
        <taxon>Candidatus Chisholmiibacteriota</taxon>
    </lineage>
</organism>
<dbReference type="Gene3D" id="3.90.550.10">
    <property type="entry name" value="Spore Coat Polysaccharide Biosynthesis Protein SpsA, Chain A"/>
    <property type="match status" value="1"/>
</dbReference>
<gene>
    <name evidence="5" type="ORF">A2786_03550</name>
</gene>
<evidence type="ECO:0000256" key="2">
    <source>
        <dbReference type="ARBA" id="ARBA00022676"/>
    </source>
</evidence>
<dbReference type="CDD" id="cd04186">
    <property type="entry name" value="GT_2_like_c"/>
    <property type="match status" value="1"/>
</dbReference>
<dbReference type="EMBL" id="MHCJ01000003">
    <property type="protein sequence ID" value="OGY18547.1"/>
    <property type="molecule type" value="Genomic_DNA"/>
</dbReference>
<evidence type="ECO:0000256" key="3">
    <source>
        <dbReference type="ARBA" id="ARBA00022679"/>
    </source>
</evidence>
<dbReference type="PANTHER" id="PTHR43179:SF12">
    <property type="entry name" value="GALACTOFURANOSYLTRANSFERASE GLFT2"/>
    <property type="match status" value="1"/>
</dbReference>
<reference evidence="5 6" key="1">
    <citation type="journal article" date="2016" name="Nat. Commun.">
        <title>Thousands of microbial genomes shed light on interconnected biogeochemical processes in an aquifer system.</title>
        <authorList>
            <person name="Anantharaman K."/>
            <person name="Brown C.T."/>
            <person name="Hug L.A."/>
            <person name="Sharon I."/>
            <person name="Castelle C.J."/>
            <person name="Probst A.J."/>
            <person name="Thomas B.C."/>
            <person name="Singh A."/>
            <person name="Wilkins M.J."/>
            <person name="Karaoz U."/>
            <person name="Brodie E.L."/>
            <person name="Williams K.H."/>
            <person name="Hubbard S.S."/>
            <person name="Banfield J.F."/>
        </authorList>
    </citation>
    <scope>NUCLEOTIDE SEQUENCE [LARGE SCALE GENOMIC DNA]</scope>
</reference>
<dbReference type="Pfam" id="PF00535">
    <property type="entry name" value="Glycos_transf_2"/>
    <property type="match status" value="1"/>
</dbReference>
<keyword evidence="3" id="KW-0808">Transferase</keyword>
<protein>
    <recommendedName>
        <fullName evidence="4">Glycosyltransferase 2-like domain-containing protein</fullName>
    </recommendedName>
</protein>
<name>A0A1G1VTM0_9BACT</name>
<evidence type="ECO:0000313" key="6">
    <source>
        <dbReference type="Proteomes" id="UP000179233"/>
    </source>
</evidence>
<sequence>MKFSIVIPNYNGAHLLKKNLPEVLKAAGKNEVIVVDDASTDESVELLKAKYPEVRLLVNSKNLRFAKACNRGVQHAKGEIVILLNTDVYPEPNFLTALEPHFNDPGVFAVGCQEMVGEKTRGKAIGRFEKGLLVHAEAKNRTPGPTLWAFGGSAAFRREMWLKLRGMDTLFHPAYWEDIDLSYRAWKRGWEVHFEPQSIVHHEPESTNVSAFGRERIRRIAAKNQILFVWKNIHDPAMIVSHIVWLPWLFLRAVCTSDKAFVAGTLKAFLKFPQAIRKRWKEKRLCIVSDREVLGKFG</sequence>
<feature type="domain" description="Glycosyltransferase 2-like" evidence="4">
    <location>
        <begin position="4"/>
        <end position="160"/>
    </location>
</feature>
<evidence type="ECO:0000256" key="1">
    <source>
        <dbReference type="ARBA" id="ARBA00006739"/>
    </source>
</evidence>